<dbReference type="AlphaFoldDB" id="A0A852VXY5"/>
<dbReference type="InterPro" id="IPR046977">
    <property type="entry name" value="RsmC/RlmG"/>
</dbReference>
<accession>A0AA44US92</accession>
<evidence type="ECO:0000259" key="3">
    <source>
        <dbReference type="Pfam" id="PF05175"/>
    </source>
</evidence>
<evidence type="ECO:0000313" key="7">
    <source>
        <dbReference type="Proteomes" id="UP000549695"/>
    </source>
</evidence>
<reference evidence="4 7" key="1">
    <citation type="submission" date="2020-07" db="EMBL/GenBank/DDBJ databases">
        <title>Sequencing the genomes of 1000 actinobacteria strains.</title>
        <authorList>
            <person name="Klenk H.-P."/>
        </authorList>
    </citation>
    <scope>NUCLEOTIDE SEQUENCE [LARGE SCALE GENOMIC DNA]</scope>
    <source>
        <strain evidence="5 6">DSM 44104</strain>
        <strain evidence="4 7">DSM 44749</strain>
    </source>
</reference>
<dbReference type="InterPro" id="IPR029063">
    <property type="entry name" value="SAM-dependent_MTases_sf"/>
</dbReference>
<dbReference type="GO" id="GO:0032259">
    <property type="term" value="P:methylation"/>
    <property type="evidence" value="ECO:0007669"/>
    <property type="project" value="UniProtKB-KW"/>
</dbReference>
<dbReference type="EMBL" id="JACCCZ010000001">
    <property type="protein sequence ID" value="NYG01788.1"/>
    <property type="molecule type" value="Genomic_DNA"/>
</dbReference>
<keyword evidence="7" id="KW-1185">Reference proteome</keyword>
<dbReference type="RefSeq" id="WP_073578356.1">
    <property type="nucleotide sequence ID" value="NZ_BAAAJZ010000015.1"/>
</dbReference>
<dbReference type="EMBL" id="PHUJ01000003">
    <property type="protein sequence ID" value="PKB32652.1"/>
    <property type="molecule type" value="Genomic_DNA"/>
</dbReference>
<comment type="caution">
    <text evidence="4">The sequence shown here is derived from an EMBL/GenBank/DDBJ whole genome shotgun (WGS) entry which is preliminary data.</text>
</comment>
<accession>A0A852VXY5</accession>
<gene>
    <name evidence="5" type="ORF">ATL51_4388</name>
    <name evidence="4" type="ORF">HDA37_002073</name>
</gene>
<dbReference type="CDD" id="cd02440">
    <property type="entry name" value="AdoMet_MTases"/>
    <property type="match status" value="1"/>
</dbReference>
<dbReference type="Proteomes" id="UP000549695">
    <property type="component" value="Unassembled WGS sequence"/>
</dbReference>
<keyword evidence="1 4" id="KW-0489">Methyltransferase</keyword>
<dbReference type="InterPro" id="IPR007848">
    <property type="entry name" value="Small_mtfrase_dom"/>
</dbReference>
<evidence type="ECO:0000313" key="4">
    <source>
        <dbReference type="EMBL" id="NYG01788.1"/>
    </source>
</evidence>
<dbReference type="Gene3D" id="3.40.50.150">
    <property type="entry name" value="Vaccinia Virus protein VP39"/>
    <property type="match status" value="1"/>
</dbReference>
<feature type="domain" description="Methyltransferase small" evidence="3">
    <location>
        <begin position="28"/>
        <end position="194"/>
    </location>
</feature>
<dbReference type="SUPFAM" id="SSF53335">
    <property type="entry name" value="S-adenosyl-L-methionine-dependent methyltransferases"/>
    <property type="match status" value="1"/>
</dbReference>
<dbReference type="PANTHER" id="PTHR47816">
    <property type="entry name" value="RIBOSOMAL RNA SMALL SUBUNIT METHYLTRANSFERASE C"/>
    <property type="match status" value="1"/>
</dbReference>
<protein>
    <submittedName>
        <fullName evidence="4">16S rRNA G1207 methylase RsmC</fullName>
    </submittedName>
    <submittedName>
        <fullName evidence="5">Methyltransferase family protein</fullName>
    </submittedName>
</protein>
<organism evidence="4 7">
    <name type="scientific">Pseudonocardia alni</name>
    <name type="common">Amycolata alni</name>
    <dbReference type="NCBI Taxonomy" id="33907"/>
    <lineage>
        <taxon>Bacteria</taxon>
        <taxon>Bacillati</taxon>
        <taxon>Actinomycetota</taxon>
        <taxon>Actinomycetes</taxon>
        <taxon>Pseudonocardiales</taxon>
        <taxon>Pseudonocardiaceae</taxon>
        <taxon>Pseudonocardia</taxon>
    </lineage>
</organism>
<proteinExistence type="predicted"/>
<dbReference type="PANTHER" id="PTHR47816:SF4">
    <property type="entry name" value="RIBOSOMAL RNA SMALL SUBUNIT METHYLTRANSFERASE C"/>
    <property type="match status" value="1"/>
</dbReference>
<dbReference type="Proteomes" id="UP000232453">
    <property type="component" value="Unassembled WGS sequence"/>
</dbReference>
<sequence>MGDHYFSATPSVASHRGSVRLHTSDVDLSLVTDTGVFSHSRLDRGTRVLLDTAPMPPVRGPLLDVGCGYGPIALTLASRRRRLPVWAVDLNERALGLTRENADAAGLGNVTACRPEEVPDDVTFAGIYSNPPIRSGKTALHELLLRWLPRLLPDGRAYLVVAKNLGSDSLQRWLSDEQGFPTTRLASERGYRVLEVAPAP</sequence>
<evidence type="ECO:0000313" key="5">
    <source>
        <dbReference type="EMBL" id="PKB32652.1"/>
    </source>
</evidence>
<name>A0A852VXY5_PSEA5</name>
<evidence type="ECO:0000313" key="6">
    <source>
        <dbReference type="Proteomes" id="UP000232453"/>
    </source>
</evidence>
<evidence type="ECO:0000256" key="2">
    <source>
        <dbReference type="ARBA" id="ARBA00022679"/>
    </source>
</evidence>
<keyword evidence="2" id="KW-0808">Transferase</keyword>
<evidence type="ECO:0000256" key="1">
    <source>
        <dbReference type="ARBA" id="ARBA00022603"/>
    </source>
</evidence>
<dbReference type="GeneID" id="98051849"/>
<dbReference type="Pfam" id="PF05175">
    <property type="entry name" value="MTS"/>
    <property type="match status" value="1"/>
</dbReference>
<dbReference type="GO" id="GO:0008757">
    <property type="term" value="F:S-adenosylmethionine-dependent methyltransferase activity"/>
    <property type="evidence" value="ECO:0007669"/>
    <property type="project" value="InterPro"/>
</dbReference>